<evidence type="ECO:0000313" key="1">
    <source>
        <dbReference type="Proteomes" id="UP000887576"/>
    </source>
</evidence>
<evidence type="ECO:0000313" key="2">
    <source>
        <dbReference type="WBParaSite" id="JU765_v2.g13375.t1"/>
    </source>
</evidence>
<sequence>MSNNDTLPVNTVIFTGSDLPANKVDAIIGIVDSFTTPNNTLTIVFTKPGINQQNYQAVALVSNVKLVQYNSNKLQMVADLRQAMNCN</sequence>
<reference evidence="2" key="1">
    <citation type="submission" date="2022-11" db="UniProtKB">
        <authorList>
            <consortium name="WormBaseParasite"/>
        </authorList>
    </citation>
    <scope>IDENTIFICATION</scope>
</reference>
<name>A0AC34Q6K4_9BILA</name>
<dbReference type="WBParaSite" id="JU765_v2.g13375.t1">
    <property type="protein sequence ID" value="JU765_v2.g13375.t1"/>
    <property type="gene ID" value="JU765_v2.g13375"/>
</dbReference>
<proteinExistence type="predicted"/>
<accession>A0AC34Q6K4</accession>
<organism evidence="1 2">
    <name type="scientific">Panagrolaimus sp. JU765</name>
    <dbReference type="NCBI Taxonomy" id="591449"/>
    <lineage>
        <taxon>Eukaryota</taxon>
        <taxon>Metazoa</taxon>
        <taxon>Ecdysozoa</taxon>
        <taxon>Nematoda</taxon>
        <taxon>Chromadorea</taxon>
        <taxon>Rhabditida</taxon>
        <taxon>Tylenchina</taxon>
        <taxon>Panagrolaimomorpha</taxon>
        <taxon>Panagrolaimoidea</taxon>
        <taxon>Panagrolaimidae</taxon>
        <taxon>Panagrolaimus</taxon>
    </lineage>
</organism>
<protein>
    <submittedName>
        <fullName evidence="2">Uncharacterized protein</fullName>
    </submittedName>
</protein>
<dbReference type="Proteomes" id="UP000887576">
    <property type="component" value="Unplaced"/>
</dbReference>